<accession>A0A514CPH5</accession>
<comment type="similarity">
    <text evidence="3">Belongs to the glycosyl hydrolase 130 family.</text>
</comment>
<dbReference type="PANTHER" id="PTHR34106">
    <property type="entry name" value="GLYCOSIDASE"/>
    <property type="match status" value="1"/>
</dbReference>
<name>A0A514CPH5_9BACT</name>
<keyword evidence="4" id="KW-0326">Glycosidase</keyword>
<dbReference type="Proteomes" id="UP000316614">
    <property type="component" value="Chromosome"/>
</dbReference>
<dbReference type="InterPro" id="IPR023296">
    <property type="entry name" value="Glyco_hydro_beta-prop_sf"/>
</dbReference>
<dbReference type="PANTHER" id="PTHR34106:SF4">
    <property type="entry name" value="BLL5143 PROTEIN"/>
    <property type="match status" value="1"/>
</dbReference>
<dbReference type="GO" id="GO:0016757">
    <property type="term" value="F:glycosyltransferase activity"/>
    <property type="evidence" value="ECO:0007669"/>
    <property type="project" value="UniProtKB-KW"/>
</dbReference>
<keyword evidence="5" id="KW-1185">Reference proteome</keyword>
<keyword evidence="4" id="KW-0378">Hydrolase</keyword>
<organism evidence="4 5">
    <name type="scientific">Echinicola soli</name>
    <dbReference type="NCBI Taxonomy" id="2591634"/>
    <lineage>
        <taxon>Bacteria</taxon>
        <taxon>Pseudomonadati</taxon>
        <taxon>Bacteroidota</taxon>
        <taxon>Cytophagia</taxon>
        <taxon>Cytophagales</taxon>
        <taxon>Cyclobacteriaceae</taxon>
        <taxon>Echinicola</taxon>
    </lineage>
</organism>
<keyword evidence="1" id="KW-0328">Glycosyltransferase</keyword>
<keyword evidence="2" id="KW-0808">Transferase</keyword>
<dbReference type="InterPro" id="IPR007184">
    <property type="entry name" value="Mannoside_phosphorylase"/>
</dbReference>
<dbReference type="EMBL" id="CP041253">
    <property type="protein sequence ID" value="QDH81654.1"/>
    <property type="molecule type" value="Genomic_DNA"/>
</dbReference>
<evidence type="ECO:0000313" key="4">
    <source>
        <dbReference type="EMBL" id="QDH81654.1"/>
    </source>
</evidence>
<dbReference type="KEGG" id="echi:FKX85_20535"/>
<evidence type="ECO:0000313" key="5">
    <source>
        <dbReference type="Proteomes" id="UP000316614"/>
    </source>
</evidence>
<reference evidence="4 5" key="1">
    <citation type="submission" date="2019-06" db="EMBL/GenBank/DDBJ databases">
        <title>Echinicola alkalisoli sp. nov. isolated from saline soil.</title>
        <authorList>
            <person name="Sun J.-Q."/>
            <person name="Xu L."/>
        </authorList>
    </citation>
    <scope>NUCLEOTIDE SEQUENCE [LARGE SCALE GENOMIC DNA]</scope>
    <source>
        <strain evidence="4 5">LN3S3</strain>
    </source>
</reference>
<proteinExistence type="inferred from homology"/>
<evidence type="ECO:0000256" key="1">
    <source>
        <dbReference type="ARBA" id="ARBA00022676"/>
    </source>
</evidence>
<evidence type="ECO:0000256" key="2">
    <source>
        <dbReference type="ARBA" id="ARBA00022679"/>
    </source>
</evidence>
<sequence length="490" mass="56445">MKVSVCRKNFKFLPDSSRVVARFFWNGQDRTEKMINRVLSMDEEQVSLILEQTLRDFASRHRNISRIFSKHFRRIQEMIGNEEGFHEGLSEAQRMLIGSYCTMEYSIESAAMFNPSIVRDFDQSYLEEGEMRVILSFRATGEGHISSIVFRRAIIDKNNDLHVMKSGDQIDLAEVTHKRLYDKKRFIKKLSEMNIPKKYSDTIMEDLPESFEYYALTTAVAKILKDETISIERRMALNEMTWLVDSFYDVQFSMDSDLTERVLFPISHSESKGIEDARFVNFSDGNGNEKIYATYTAYNGHTTLPKLLSTEDFYTFRVMPLHGEGAQNKNLALFPKKIKGQFAMLARIDGVNNYIMFSDKSTLWKAPIKIQEPQFPWEYTQIGNCGSPLWTKEGWLIITHGVGPMRRYSIGASLLDLEDPTKEIGRLKEPLLVPLEKEREGYVPNVVYSCGAIIHNENLILPYAVSDYSSTYAVVSMKELLGALKSPKVW</sequence>
<dbReference type="Pfam" id="PF04041">
    <property type="entry name" value="Glyco_hydro_130"/>
    <property type="match status" value="1"/>
</dbReference>
<dbReference type="SUPFAM" id="SSF75005">
    <property type="entry name" value="Arabinanase/levansucrase/invertase"/>
    <property type="match status" value="1"/>
</dbReference>
<dbReference type="CDD" id="cd18613">
    <property type="entry name" value="GH130"/>
    <property type="match status" value="1"/>
</dbReference>
<evidence type="ECO:0000256" key="3">
    <source>
        <dbReference type="ARBA" id="ARBA00024356"/>
    </source>
</evidence>
<protein>
    <submittedName>
        <fullName evidence="4">Glycosidase</fullName>
    </submittedName>
</protein>
<dbReference type="OrthoDB" id="9775877at2"/>
<dbReference type="Gene3D" id="2.115.10.20">
    <property type="entry name" value="Glycosyl hydrolase domain, family 43"/>
    <property type="match status" value="1"/>
</dbReference>
<dbReference type="GO" id="GO:0016798">
    <property type="term" value="F:hydrolase activity, acting on glycosyl bonds"/>
    <property type="evidence" value="ECO:0007669"/>
    <property type="project" value="UniProtKB-KW"/>
</dbReference>
<gene>
    <name evidence="4" type="ORF">FKX85_20535</name>
</gene>
<dbReference type="AlphaFoldDB" id="A0A514CPH5"/>